<reference evidence="1 2" key="1">
    <citation type="submission" date="2017-06" db="EMBL/GenBank/DDBJ databases">
        <authorList>
            <person name="Kim H.J."/>
            <person name="Triplett B.A."/>
        </authorList>
    </citation>
    <scope>NUCLEOTIDE SEQUENCE [LARGE SCALE GENOMIC DNA]</scope>
    <source>
        <strain evidence="1 2">DSM 44272</strain>
    </source>
</reference>
<dbReference type="EMBL" id="FZNO01000056">
    <property type="protein sequence ID" value="SNR98619.1"/>
    <property type="molecule type" value="Genomic_DNA"/>
</dbReference>
<dbReference type="RefSeq" id="WP_176445736.1">
    <property type="nucleotide sequence ID" value="NZ_FZNO01000056.1"/>
</dbReference>
<sequence length="50" mass="5878">MADRKKTDPDALLKAYYQIMRELGPDPVLEERIEREEHRLEHAGTARTAR</sequence>
<evidence type="ECO:0000313" key="2">
    <source>
        <dbReference type="Proteomes" id="UP000198403"/>
    </source>
</evidence>
<keyword evidence="2" id="KW-1185">Reference proteome</keyword>
<proteinExistence type="predicted"/>
<protein>
    <submittedName>
        <fullName evidence="1">Uncharacterized protein</fullName>
    </submittedName>
</protein>
<name>A0A239ASW7_9ACTN</name>
<dbReference type="Proteomes" id="UP000198403">
    <property type="component" value="Unassembled WGS sequence"/>
</dbReference>
<organism evidence="1 2">
    <name type="scientific">Blastococcus mobilis</name>
    <dbReference type="NCBI Taxonomy" id="1938746"/>
    <lineage>
        <taxon>Bacteria</taxon>
        <taxon>Bacillati</taxon>
        <taxon>Actinomycetota</taxon>
        <taxon>Actinomycetes</taxon>
        <taxon>Geodermatophilales</taxon>
        <taxon>Geodermatophilaceae</taxon>
        <taxon>Blastococcus</taxon>
    </lineage>
</organism>
<dbReference type="AlphaFoldDB" id="A0A239ASW7"/>
<accession>A0A239ASW7</accession>
<gene>
    <name evidence="1" type="ORF">SAMN06272737_1566</name>
</gene>
<evidence type="ECO:0000313" key="1">
    <source>
        <dbReference type="EMBL" id="SNR98619.1"/>
    </source>
</evidence>